<evidence type="ECO:0000313" key="10">
    <source>
        <dbReference type="EMBL" id="KAK2168413.1"/>
    </source>
</evidence>
<dbReference type="InterPro" id="IPR011013">
    <property type="entry name" value="Gal_mutarotase_sf_dom"/>
</dbReference>
<dbReference type="Pfam" id="PF01074">
    <property type="entry name" value="Glyco_hydro_38N"/>
    <property type="match status" value="1"/>
</dbReference>
<evidence type="ECO:0000259" key="9">
    <source>
        <dbReference type="SMART" id="SM00872"/>
    </source>
</evidence>
<dbReference type="EC" id="3.2.1.-" evidence="8"/>
<dbReference type="InterPro" id="IPR011330">
    <property type="entry name" value="Glyco_hydro/deAcase_b/a-brl"/>
</dbReference>
<dbReference type="InterPro" id="IPR000602">
    <property type="entry name" value="Glyco_hydro_38_N"/>
</dbReference>
<dbReference type="Gene3D" id="1.20.1270.50">
    <property type="entry name" value="Glycoside hydrolase family 38, central domain"/>
    <property type="match status" value="1"/>
</dbReference>
<evidence type="ECO:0000256" key="1">
    <source>
        <dbReference type="ARBA" id="ARBA00009792"/>
    </source>
</evidence>
<evidence type="ECO:0000256" key="6">
    <source>
        <dbReference type="ARBA" id="ARBA00059516"/>
    </source>
</evidence>
<dbReference type="GO" id="GO:0000139">
    <property type="term" value="C:Golgi membrane"/>
    <property type="evidence" value="ECO:0007669"/>
    <property type="project" value="TreeGrafter"/>
</dbReference>
<dbReference type="PANTHER" id="PTHR11607">
    <property type="entry name" value="ALPHA-MANNOSIDASE"/>
    <property type="match status" value="1"/>
</dbReference>
<gene>
    <name evidence="10" type="ORF">LSH36_17g13000</name>
</gene>
<keyword evidence="3 8" id="KW-0378">Hydrolase</keyword>
<dbReference type="GO" id="GO:0006491">
    <property type="term" value="P:N-glycan processing"/>
    <property type="evidence" value="ECO:0007669"/>
    <property type="project" value="TreeGrafter"/>
</dbReference>
<dbReference type="GO" id="GO:0004572">
    <property type="term" value="F:mannosyl-oligosaccharide 1,3-1,6-alpha-mannosidase activity"/>
    <property type="evidence" value="ECO:0007669"/>
    <property type="project" value="UniProtKB-EC"/>
</dbReference>
<dbReference type="Gene3D" id="2.70.98.30">
    <property type="entry name" value="Golgi alpha-mannosidase II, domain 4"/>
    <property type="match status" value="1"/>
</dbReference>
<comment type="similarity">
    <text evidence="1 8">Belongs to the glycosyl hydrolase 38 family.</text>
</comment>
<organism evidence="10 11">
    <name type="scientific">Paralvinella palmiformis</name>
    <dbReference type="NCBI Taxonomy" id="53620"/>
    <lineage>
        <taxon>Eukaryota</taxon>
        <taxon>Metazoa</taxon>
        <taxon>Spiralia</taxon>
        <taxon>Lophotrochozoa</taxon>
        <taxon>Annelida</taxon>
        <taxon>Polychaeta</taxon>
        <taxon>Sedentaria</taxon>
        <taxon>Canalipalpata</taxon>
        <taxon>Terebellida</taxon>
        <taxon>Terebelliformia</taxon>
        <taxon>Alvinellidae</taxon>
        <taxon>Paralvinella</taxon>
    </lineage>
</organism>
<dbReference type="InterPro" id="IPR011682">
    <property type="entry name" value="Glyco_hydro_38_C"/>
</dbReference>
<keyword evidence="4 8" id="KW-0862">Zinc</keyword>
<comment type="cofactor">
    <cofactor evidence="8">
        <name>Zn(2+)</name>
        <dbReference type="ChEBI" id="CHEBI:29105"/>
    </cofactor>
    <text evidence="8">Binds 1 zinc ion per subunit.</text>
</comment>
<dbReference type="SMART" id="SM00872">
    <property type="entry name" value="Alpha-mann_mid"/>
    <property type="match status" value="1"/>
</dbReference>
<keyword evidence="5 8" id="KW-0326">Glycosidase</keyword>
<dbReference type="AlphaFoldDB" id="A0AAD9NH54"/>
<sequence length="1093" mass="126040">MILERMKFSYRITTLSLLFATMIVLYLSWGDDYMMWNRKANASSKIQPGMSLFQSTPLTGDFRAGQCWDWSRRRSANVTYDTHNILHLINDELGVHTNSIRLPPEGQPIPTDKMKPNYKKPPLKIILVPHSHNDPGWHKTVFGYFQDQTKPTLDNMVNKLIKYPNMTFIWAESIFLHMWYQDSSPHTQAQLKKLIKRGQLEIVSGSWIVPDEANPHYFALVDQMIEGHRWLERNLDIKPQNTWSLDPFGYSATHPYLYQRAGYENMVILRVHERVKVHLEEHMSLEFFWRQNWDSESVTDIFTQLMPYMLYNIKHTCGPDHAICLQYDFRNIPGEVSESRSVPITELNVENLSRQLLEQYRKKATLFRHNVLLIPLGDDFRYDRDIEWDQQYTNYEKLFNYINSRKDWNVEARFGTLKDYFAEVRHTLAPFDLPMEKMFPSVSGDFYPYTDQRQEYWAGYFTSRPYDKVMGRELEVWLRAAEILNTLAAAAGGTRYMELQGNMQLLEMSRRSLALFQHHDAITGTARHFVTTDFEQRLTKGLEHAQDIIKSASRCLLNDGVRRQKELVVIDVEEPLSQRMLKPHINKYNVPKGGLRLAIFNPLAHHQDELVTITVASHAVVVRHSGQYLPCQINPIWSGPLQSSSHEYQLVFRIKLAPLAIGMITLLPSYIAARHACKIANISVYNTYEKHIPARSTPFNIVQGGRSGIKLKNEVLELKFSGLSGYLESIKRKSDKKTTLTRIQFLVYKSLGSGAYIFKPEGPASLGLLNRTPLVRVIHGPLLSEVQTIQPAVNHTVRLLHTTGLQARAVHIENIVDVREFDNQELIMRINSSIKNNDEHFYTDLNGFQVMQRKRFKNFPIEANYYPSMTFLYLEDEMSRMSLLSSQSLGASSQGIGSLEVMLDRRLRYDDGRGLGEGVTDNRRTPSRFYLLIEDTGVASSNWTHSNHNHFSLPSLEAHLLTESLRYYPVVISLGFGHSVDVYQPLARPLPCDVTLVNLRSLDIPDKGVVSAALILHRVGYDCLITRQMESEICSINPPDGSIILQAIFNKTINLLSAKECTLSLMYDKSKIDLLKPEILQPMHLYTYRLLLE</sequence>
<keyword evidence="2 8" id="KW-0479">Metal-binding</keyword>
<dbReference type="InterPro" id="IPR013780">
    <property type="entry name" value="Glyco_hydro_b"/>
</dbReference>
<evidence type="ECO:0000256" key="8">
    <source>
        <dbReference type="RuleBase" id="RU361199"/>
    </source>
</evidence>
<dbReference type="GO" id="GO:0030246">
    <property type="term" value="F:carbohydrate binding"/>
    <property type="evidence" value="ECO:0007669"/>
    <property type="project" value="InterPro"/>
</dbReference>
<evidence type="ECO:0000256" key="3">
    <source>
        <dbReference type="ARBA" id="ARBA00022801"/>
    </source>
</evidence>
<accession>A0AAD9NH54</accession>
<dbReference type="InterPro" id="IPR037094">
    <property type="entry name" value="Glyco_hydro_38_cen_sf"/>
</dbReference>
<dbReference type="InterPro" id="IPR050843">
    <property type="entry name" value="Glycosyl_Hydrlase_38"/>
</dbReference>
<evidence type="ECO:0000256" key="7">
    <source>
        <dbReference type="ARBA" id="ARBA00093232"/>
    </source>
</evidence>
<comment type="function">
    <text evidence="6">Catalyzes the first committed step in the biosynthesis of complex N-glycans. It controls conversion of high mannose to complex N-glycans; the final hydrolytic step in the N-glycan maturation pathway.</text>
</comment>
<dbReference type="InterPro" id="IPR027291">
    <property type="entry name" value="Glyco_hydro_38_N_sf"/>
</dbReference>
<feature type="domain" description="Glycoside hydrolase family 38 central" evidence="9">
    <location>
        <begin position="455"/>
        <end position="538"/>
    </location>
</feature>
<comment type="catalytic activity">
    <reaction evidence="7">
        <text>N(4)-{beta-D-GlcNAc-(1-&gt;2)-alpha-D-Man-(1-&gt;3)-[alpha-D-Man-(1-&gt;3)-[alpha-D-Man-(1-&gt;6)]-alpha-D-Man-(1-&gt;6)]-beta-D-Man-(1-&gt;4)-beta-D-GlcNAc-(1-&gt;4)-beta-D-GlcNAc}-L-asparaginyl-[protein] + 2 H2O = 2 alpha-D-mannopyranose + an N(4)-{beta-D-GlcNAc-(1-&gt;2)-alpha-D-Man-(1-&gt;3)-[alpha-D-Man-(1-&gt;6)]-beta-D-Man-(1-&gt;4)-beta-D-GlcNAc-(1-&gt;4)-beta-D-GlcNAc}-L-asparaginyl-[protein]</text>
        <dbReference type="Rhea" id="RHEA:56052"/>
        <dbReference type="Rhea" id="RHEA-COMP:14368"/>
        <dbReference type="Rhea" id="RHEA-COMP:14369"/>
        <dbReference type="ChEBI" id="CHEBI:15377"/>
        <dbReference type="ChEBI" id="CHEBI:28729"/>
        <dbReference type="ChEBI" id="CHEBI:60615"/>
        <dbReference type="ChEBI" id="CHEBI:60625"/>
        <dbReference type="EC" id="3.2.1.114"/>
    </reaction>
</comment>
<dbReference type="EMBL" id="JAODUP010000017">
    <property type="protein sequence ID" value="KAK2168413.1"/>
    <property type="molecule type" value="Genomic_DNA"/>
</dbReference>
<keyword evidence="11" id="KW-1185">Reference proteome</keyword>
<protein>
    <recommendedName>
        <fullName evidence="8">Alpha-mannosidase</fullName>
        <ecNumber evidence="8">3.2.1.-</ecNumber>
    </recommendedName>
</protein>
<dbReference type="SUPFAM" id="SSF88713">
    <property type="entry name" value="Glycoside hydrolase/deacetylase"/>
    <property type="match status" value="1"/>
</dbReference>
<evidence type="ECO:0000256" key="5">
    <source>
        <dbReference type="ARBA" id="ARBA00023295"/>
    </source>
</evidence>
<dbReference type="Pfam" id="PF09261">
    <property type="entry name" value="Alpha-mann_mid"/>
    <property type="match status" value="1"/>
</dbReference>
<dbReference type="SUPFAM" id="SSF88688">
    <property type="entry name" value="Families 57/38 glycoside transferase middle domain"/>
    <property type="match status" value="1"/>
</dbReference>
<dbReference type="Gene3D" id="2.60.40.1180">
    <property type="entry name" value="Golgi alpha-mannosidase II"/>
    <property type="match status" value="1"/>
</dbReference>
<reference evidence="10" key="1">
    <citation type="journal article" date="2023" name="Mol. Biol. Evol.">
        <title>Third-Generation Sequencing Reveals the Adaptive Role of the Epigenome in Three Deep-Sea Polychaetes.</title>
        <authorList>
            <person name="Perez M."/>
            <person name="Aroh O."/>
            <person name="Sun Y."/>
            <person name="Lan Y."/>
            <person name="Juniper S.K."/>
            <person name="Young C.R."/>
            <person name="Angers B."/>
            <person name="Qian P.Y."/>
        </authorList>
    </citation>
    <scope>NUCLEOTIDE SEQUENCE</scope>
    <source>
        <strain evidence="10">P08H-3</strain>
    </source>
</reference>
<evidence type="ECO:0000313" key="11">
    <source>
        <dbReference type="Proteomes" id="UP001208570"/>
    </source>
</evidence>
<dbReference type="Gene3D" id="3.20.110.10">
    <property type="entry name" value="Glycoside hydrolase 38, N terminal domain"/>
    <property type="match status" value="1"/>
</dbReference>
<dbReference type="Pfam" id="PF07748">
    <property type="entry name" value="Glyco_hydro_38C"/>
    <property type="match status" value="1"/>
</dbReference>
<proteinExistence type="inferred from homology"/>
<dbReference type="FunFam" id="1.20.1270.50:FF:000001">
    <property type="entry name" value="Alpha-mannosidase"/>
    <property type="match status" value="1"/>
</dbReference>
<dbReference type="GO" id="GO:0046872">
    <property type="term" value="F:metal ion binding"/>
    <property type="evidence" value="ECO:0007669"/>
    <property type="project" value="UniProtKB-KW"/>
</dbReference>
<dbReference type="Proteomes" id="UP001208570">
    <property type="component" value="Unassembled WGS sequence"/>
</dbReference>
<name>A0AAD9NH54_9ANNE</name>
<dbReference type="SUPFAM" id="SSF74650">
    <property type="entry name" value="Galactose mutarotase-like"/>
    <property type="match status" value="1"/>
</dbReference>
<dbReference type="GO" id="GO:0006013">
    <property type="term" value="P:mannose metabolic process"/>
    <property type="evidence" value="ECO:0007669"/>
    <property type="project" value="InterPro"/>
</dbReference>
<evidence type="ECO:0000256" key="2">
    <source>
        <dbReference type="ARBA" id="ARBA00022723"/>
    </source>
</evidence>
<dbReference type="PANTHER" id="PTHR11607:SF70">
    <property type="entry name" value="ALPHA-MANNOSIDASE"/>
    <property type="match status" value="1"/>
</dbReference>
<dbReference type="InterPro" id="IPR028995">
    <property type="entry name" value="Glyco_hydro_57/38_cen_sf"/>
</dbReference>
<evidence type="ECO:0000256" key="4">
    <source>
        <dbReference type="ARBA" id="ARBA00022833"/>
    </source>
</evidence>
<dbReference type="InterPro" id="IPR015341">
    <property type="entry name" value="Glyco_hydro_38_cen"/>
</dbReference>
<comment type="caution">
    <text evidence="10">The sequence shown here is derived from an EMBL/GenBank/DDBJ whole genome shotgun (WGS) entry which is preliminary data.</text>
</comment>
<dbReference type="FunFam" id="3.20.110.10:FF:000015">
    <property type="entry name" value="Alpha-mannosidase"/>
    <property type="match status" value="1"/>
</dbReference>